<reference evidence="1 2" key="1">
    <citation type="journal article" date="2015" name="Proc. Natl. Acad. Sci. U.S.A.">
        <title>The resurrection genome of Boea hygrometrica: A blueprint for survival of dehydration.</title>
        <authorList>
            <person name="Xiao L."/>
            <person name="Yang G."/>
            <person name="Zhang L."/>
            <person name="Yang X."/>
            <person name="Zhao S."/>
            <person name="Ji Z."/>
            <person name="Zhou Q."/>
            <person name="Hu M."/>
            <person name="Wang Y."/>
            <person name="Chen M."/>
            <person name="Xu Y."/>
            <person name="Jin H."/>
            <person name="Xiao X."/>
            <person name="Hu G."/>
            <person name="Bao F."/>
            <person name="Hu Y."/>
            <person name="Wan P."/>
            <person name="Li L."/>
            <person name="Deng X."/>
            <person name="Kuang T."/>
            <person name="Xiang C."/>
            <person name="Zhu J.K."/>
            <person name="Oliver M.J."/>
            <person name="He Y."/>
        </authorList>
    </citation>
    <scope>NUCLEOTIDE SEQUENCE [LARGE SCALE GENOMIC DNA]</scope>
    <source>
        <strain evidence="2">cv. XS01</strain>
    </source>
</reference>
<protein>
    <submittedName>
        <fullName evidence="1">Uncharacterized protein</fullName>
    </submittedName>
</protein>
<evidence type="ECO:0000313" key="1">
    <source>
        <dbReference type="EMBL" id="KZV51674.1"/>
    </source>
</evidence>
<accession>A0A2Z7D3U5</accession>
<gene>
    <name evidence="1" type="ORF">F511_17202</name>
</gene>
<dbReference type="Proteomes" id="UP000250235">
    <property type="component" value="Unassembled WGS sequence"/>
</dbReference>
<dbReference type="AlphaFoldDB" id="A0A2Z7D3U5"/>
<dbReference type="EMBL" id="KQ991578">
    <property type="protein sequence ID" value="KZV51674.1"/>
    <property type="molecule type" value="Genomic_DNA"/>
</dbReference>
<evidence type="ECO:0000313" key="2">
    <source>
        <dbReference type="Proteomes" id="UP000250235"/>
    </source>
</evidence>
<sequence>MNVLCMRTAGYKGSRLRSKQEAIGAQEQLNSLCRSKERTGSEATPFEEDSGFSCTSVSNAWTGPVRSLDLNGYAAPFRDSRFGVSGMTCLVGTMDFRTTPF</sequence>
<proteinExistence type="predicted"/>
<organism evidence="1 2">
    <name type="scientific">Dorcoceras hygrometricum</name>
    <dbReference type="NCBI Taxonomy" id="472368"/>
    <lineage>
        <taxon>Eukaryota</taxon>
        <taxon>Viridiplantae</taxon>
        <taxon>Streptophyta</taxon>
        <taxon>Embryophyta</taxon>
        <taxon>Tracheophyta</taxon>
        <taxon>Spermatophyta</taxon>
        <taxon>Magnoliopsida</taxon>
        <taxon>eudicotyledons</taxon>
        <taxon>Gunneridae</taxon>
        <taxon>Pentapetalae</taxon>
        <taxon>asterids</taxon>
        <taxon>lamiids</taxon>
        <taxon>Lamiales</taxon>
        <taxon>Gesneriaceae</taxon>
        <taxon>Didymocarpoideae</taxon>
        <taxon>Trichosporeae</taxon>
        <taxon>Loxocarpinae</taxon>
        <taxon>Dorcoceras</taxon>
    </lineage>
</organism>
<name>A0A2Z7D3U5_9LAMI</name>
<keyword evidence="2" id="KW-1185">Reference proteome</keyword>